<dbReference type="RefSeq" id="WP_197935765.1">
    <property type="nucleotide sequence ID" value="NZ_AP022561.1"/>
</dbReference>
<accession>A0AAD1HPU3</accession>
<keyword evidence="3" id="KW-1185">Reference proteome</keyword>
<proteinExistence type="predicted"/>
<dbReference type="Proteomes" id="UP000467327">
    <property type="component" value="Chromosome"/>
</dbReference>
<protein>
    <submittedName>
        <fullName evidence="2">Uncharacterized protein</fullName>
    </submittedName>
</protein>
<reference evidence="2 3" key="1">
    <citation type="journal article" date="2019" name="Emerg. Microbes Infect.">
        <title>Comprehensive subspecies identification of 175 nontuberculous mycobacteria species based on 7547 genomic profiles.</title>
        <authorList>
            <person name="Matsumoto Y."/>
            <person name="Kinjo T."/>
            <person name="Motooka D."/>
            <person name="Nabeya D."/>
            <person name="Jung N."/>
            <person name="Uechi K."/>
            <person name="Horii T."/>
            <person name="Iida T."/>
            <person name="Fujita J."/>
            <person name="Nakamura S."/>
        </authorList>
    </citation>
    <scope>NUCLEOTIDE SEQUENCE [LARGE SCALE GENOMIC DNA]</scope>
    <source>
        <strain evidence="2 3">JCM 6376</strain>
    </source>
</reference>
<gene>
    <name evidence="2" type="ORF">MAIC_42810</name>
</gene>
<evidence type="ECO:0000256" key="1">
    <source>
        <dbReference type="SAM" id="Phobius"/>
    </source>
</evidence>
<dbReference type="EMBL" id="AP022561">
    <property type="protein sequence ID" value="BBX09478.1"/>
    <property type="molecule type" value="Genomic_DNA"/>
</dbReference>
<keyword evidence="1" id="KW-1133">Transmembrane helix</keyword>
<sequence>MKHAAPIITTIAGAIGSFGLVFGLGSLYIASSDAEPPMVNLTELRTVDGYDYPVCSEEDCSDQPGQVGIWCSKRSGNCYLELGEEATFLINDDTVTTN</sequence>
<feature type="transmembrane region" description="Helical" evidence="1">
    <location>
        <begin position="7"/>
        <end position="30"/>
    </location>
</feature>
<name>A0AAD1HPU3_9MYCO</name>
<organism evidence="2 3">
    <name type="scientific">Mycolicibacterium aichiense</name>
    <dbReference type="NCBI Taxonomy" id="1799"/>
    <lineage>
        <taxon>Bacteria</taxon>
        <taxon>Bacillati</taxon>
        <taxon>Actinomycetota</taxon>
        <taxon>Actinomycetes</taxon>
        <taxon>Mycobacteriales</taxon>
        <taxon>Mycobacteriaceae</taxon>
        <taxon>Mycolicibacterium</taxon>
    </lineage>
</organism>
<evidence type="ECO:0000313" key="3">
    <source>
        <dbReference type="Proteomes" id="UP000467327"/>
    </source>
</evidence>
<keyword evidence="1" id="KW-0472">Membrane</keyword>
<keyword evidence="1" id="KW-0812">Transmembrane</keyword>
<evidence type="ECO:0000313" key="2">
    <source>
        <dbReference type="EMBL" id="BBX09478.1"/>
    </source>
</evidence>
<dbReference type="AlphaFoldDB" id="A0AAD1HPU3"/>
<dbReference type="KEGG" id="maic:MAIC_42810"/>